<reference evidence="1 2" key="1">
    <citation type="submission" date="2019-01" db="EMBL/GenBank/DDBJ databases">
        <title>Insights into ecological role of a new deltaproteobacterial order Candidatus Sinidesulfobacterales (Sva0485) by metagenomics and metatranscriptomics.</title>
        <authorList>
            <person name="Tan S."/>
            <person name="Liu J."/>
            <person name="Fang Y."/>
            <person name="Hedlund B."/>
            <person name="Lian Z.-H."/>
            <person name="Huang L.-Y."/>
            <person name="Li J.-T."/>
            <person name="Huang L.-N."/>
            <person name="Li W.-J."/>
            <person name="Jiang H.-C."/>
            <person name="Dong H.-L."/>
            <person name="Shu W.-S."/>
        </authorList>
    </citation>
    <scope>NUCLEOTIDE SEQUENCE [LARGE SCALE GENOMIC DNA]</scope>
    <source>
        <strain evidence="1">AP4</strain>
    </source>
</reference>
<sequence>MKSIIKTIREIDLKLCEKYLFYERIVNLCGLEQKFDVALIKKFPSLSRHFTDEITIKRFSDLQRAEIEKLNLKNLKS</sequence>
<proteinExistence type="predicted"/>
<evidence type="ECO:0000313" key="1">
    <source>
        <dbReference type="EMBL" id="RZV40186.1"/>
    </source>
</evidence>
<dbReference type="AlphaFoldDB" id="A0A520XGE9"/>
<dbReference type="EMBL" id="SHMQ01000002">
    <property type="protein sequence ID" value="RZV40186.1"/>
    <property type="molecule type" value="Genomic_DNA"/>
</dbReference>
<organism evidence="1 2">
    <name type="scientific">Candidatus Acidulodesulfobacterium acidiphilum</name>
    <dbReference type="NCBI Taxonomy" id="2597224"/>
    <lineage>
        <taxon>Bacteria</taxon>
        <taxon>Deltaproteobacteria</taxon>
        <taxon>Candidatus Acidulodesulfobacterales</taxon>
        <taxon>Candidatus Acidulodesulfobacterium</taxon>
    </lineage>
</organism>
<accession>A0A520XGE9</accession>
<protein>
    <submittedName>
        <fullName evidence="1">Uncharacterized protein</fullName>
    </submittedName>
</protein>
<comment type="caution">
    <text evidence="1">The sequence shown here is derived from an EMBL/GenBank/DDBJ whole genome shotgun (WGS) entry which is preliminary data.</text>
</comment>
<dbReference type="Proteomes" id="UP000322454">
    <property type="component" value="Unassembled WGS sequence"/>
</dbReference>
<gene>
    <name evidence="1" type="ORF">EVJ48_01465</name>
</gene>
<evidence type="ECO:0000313" key="2">
    <source>
        <dbReference type="Proteomes" id="UP000322454"/>
    </source>
</evidence>
<name>A0A520XGE9_9DELT</name>